<keyword evidence="4" id="KW-1185">Reference proteome</keyword>
<evidence type="ECO:0000256" key="1">
    <source>
        <dbReference type="SAM" id="Phobius"/>
    </source>
</evidence>
<dbReference type="PANTHER" id="PTHR31852">
    <property type="entry name" value="LATE EMBRYOGENESIS ABUNDANT (LEA) HYDROXYPROLINE-RICH GLYCOPROTEIN FAMILY"/>
    <property type="match status" value="1"/>
</dbReference>
<feature type="transmembrane region" description="Helical" evidence="1">
    <location>
        <begin position="43"/>
        <end position="66"/>
    </location>
</feature>
<dbReference type="OrthoDB" id="764273at2759"/>
<organism evidence="3 4">
    <name type="scientific">Striga asiatica</name>
    <name type="common">Asiatic witchweed</name>
    <name type="synonym">Buchnera asiatica</name>
    <dbReference type="NCBI Taxonomy" id="4170"/>
    <lineage>
        <taxon>Eukaryota</taxon>
        <taxon>Viridiplantae</taxon>
        <taxon>Streptophyta</taxon>
        <taxon>Embryophyta</taxon>
        <taxon>Tracheophyta</taxon>
        <taxon>Spermatophyta</taxon>
        <taxon>Magnoliopsida</taxon>
        <taxon>eudicotyledons</taxon>
        <taxon>Gunneridae</taxon>
        <taxon>Pentapetalae</taxon>
        <taxon>asterids</taxon>
        <taxon>lamiids</taxon>
        <taxon>Lamiales</taxon>
        <taxon>Orobanchaceae</taxon>
        <taxon>Buchnereae</taxon>
        <taxon>Striga</taxon>
    </lineage>
</organism>
<gene>
    <name evidence="3" type="ORF">STAS_02516</name>
</gene>
<dbReference type="InterPro" id="IPR004864">
    <property type="entry name" value="LEA_2"/>
</dbReference>
<keyword evidence="1" id="KW-0812">Transmembrane</keyword>
<feature type="domain" description="Late embryogenesis abundant protein LEA-2 subgroup" evidence="2">
    <location>
        <begin position="97"/>
        <end position="188"/>
    </location>
</feature>
<evidence type="ECO:0000313" key="4">
    <source>
        <dbReference type="Proteomes" id="UP000325081"/>
    </source>
</evidence>
<evidence type="ECO:0000313" key="3">
    <source>
        <dbReference type="EMBL" id="GER26845.1"/>
    </source>
</evidence>
<reference evidence="4" key="1">
    <citation type="journal article" date="2019" name="Curr. Biol.">
        <title>Genome Sequence of Striga asiatica Provides Insight into the Evolution of Plant Parasitism.</title>
        <authorList>
            <person name="Yoshida S."/>
            <person name="Kim S."/>
            <person name="Wafula E.K."/>
            <person name="Tanskanen J."/>
            <person name="Kim Y.M."/>
            <person name="Honaas L."/>
            <person name="Yang Z."/>
            <person name="Spallek T."/>
            <person name="Conn C.E."/>
            <person name="Ichihashi Y."/>
            <person name="Cheong K."/>
            <person name="Cui S."/>
            <person name="Der J.P."/>
            <person name="Gundlach H."/>
            <person name="Jiao Y."/>
            <person name="Hori C."/>
            <person name="Ishida J.K."/>
            <person name="Kasahara H."/>
            <person name="Kiba T."/>
            <person name="Kim M.S."/>
            <person name="Koo N."/>
            <person name="Laohavisit A."/>
            <person name="Lee Y.H."/>
            <person name="Lumba S."/>
            <person name="McCourt P."/>
            <person name="Mortimer J.C."/>
            <person name="Mutuku J.M."/>
            <person name="Nomura T."/>
            <person name="Sasaki-Sekimoto Y."/>
            <person name="Seto Y."/>
            <person name="Wang Y."/>
            <person name="Wakatake T."/>
            <person name="Sakakibara H."/>
            <person name="Demura T."/>
            <person name="Yamaguchi S."/>
            <person name="Yoneyama K."/>
            <person name="Manabe R.I."/>
            <person name="Nelson D.C."/>
            <person name="Schulman A.H."/>
            <person name="Timko M.P."/>
            <person name="dePamphilis C.W."/>
            <person name="Choi D."/>
            <person name="Shirasu K."/>
        </authorList>
    </citation>
    <scope>NUCLEOTIDE SEQUENCE [LARGE SCALE GENOMIC DNA]</scope>
    <source>
        <strain evidence="4">cv. UVA1</strain>
    </source>
</reference>
<keyword evidence="1" id="KW-1133">Transmembrane helix</keyword>
<sequence length="209" mass="23468">MYEKKEQVKPLAPVAAANHLEIESNAALPPEFMTRRRQTCIKFTGCLFAVLSVIVTILLVLTFTVFHVKDPILNIDYKNSNIRTLDRGLNATVEADISIRNPNVALFKFSNMTTIVYYGETIIGQTEAMFGEVGARRTLRMNVSIELRLLEVDLSFGILSISSYTRVVGRVKIGGGNKRSLVVRMNCTMNLNVSSHRVEELSCRRRVSL</sequence>
<comment type="caution">
    <text evidence="3">The sequence shown here is derived from an EMBL/GenBank/DDBJ whole genome shotgun (WGS) entry which is preliminary data.</text>
</comment>
<dbReference type="EMBL" id="BKCP01001225">
    <property type="protein sequence ID" value="GER26845.1"/>
    <property type="molecule type" value="Genomic_DNA"/>
</dbReference>
<evidence type="ECO:0000259" key="2">
    <source>
        <dbReference type="Pfam" id="PF03168"/>
    </source>
</evidence>
<protein>
    <submittedName>
        <fullName evidence="3">Late embryogenesis abundant protein</fullName>
    </submittedName>
</protein>
<dbReference type="Proteomes" id="UP000325081">
    <property type="component" value="Unassembled WGS sequence"/>
</dbReference>
<dbReference type="Pfam" id="PF03168">
    <property type="entry name" value="LEA_2"/>
    <property type="match status" value="1"/>
</dbReference>
<dbReference type="InterPro" id="IPR055301">
    <property type="entry name" value="Lea14-like_2"/>
</dbReference>
<proteinExistence type="predicted"/>
<dbReference type="AlphaFoldDB" id="A0A5A7P224"/>
<name>A0A5A7P224_STRAF</name>
<accession>A0A5A7P224</accession>
<keyword evidence="1" id="KW-0472">Membrane</keyword>